<name>A0A848MBW3_PAELE</name>
<evidence type="ECO:0000313" key="2">
    <source>
        <dbReference type="EMBL" id="NMO97671.1"/>
    </source>
</evidence>
<organism evidence="2 3">
    <name type="scientific">Paenibacillus lemnae</name>
    <dbReference type="NCBI Taxonomy" id="1330551"/>
    <lineage>
        <taxon>Bacteria</taxon>
        <taxon>Bacillati</taxon>
        <taxon>Bacillota</taxon>
        <taxon>Bacilli</taxon>
        <taxon>Bacillales</taxon>
        <taxon>Paenibacillaceae</taxon>
        <taxon>Paenibacillus</taxon>
    </lineage>
</organism>
<evidence type="ECO:0000256" key="1">
    <source>
        <dbReference type="SAM" id="Phobius"/>
    </source>
</evidence>
<feature type="transmembrane region" description="Helical" evidence="1">
    <location>
        <begin position="79"/>
        <end position="100"/>
    </location>
</feature>
<proteinExistence type="predicted"/>
<dbReference type="RefSeq" id="WP_169506447.1">
    <property type="nucleotide sequence ID" value="NZ_JABBPN010000021.1"/>
</dbReference>
<feature type="transmembrane region" description="Helical" evidence="1">
    <location>
        <begin position="112"/>
        <end position="132"/>
    </location>
</feature>
<dbReference type="Proteomes" id="UP000565468">
    <property type="component" value="Unassembled WGS sequence"/>
</dbReference>
<accession>A0A848MBW3</accession>
<keyword evidence="1" id="KW-1133">Transmembrane helix</keyword>
<gene>
    <name evidence="2" type="ORF">HII30_18060</name>
</gene>
<dbReference type="Pfam" id="PF04018">
    <property type="entry name" value="VCA0040-like"/>
    <property type="match status" value="1"/>
</dbReference>
<keyword evidence="1" id="KW-0812">Transmembrane</keyword>
<protein>
    <submittedName>
        <fullName evidence="2">DUF368 domain-containing protein</fullName>
    </submittedName>
</protein>
<comment type="caution">
    <text evidence="2">The sequence shown here is derived from an EMBL/GenBank/DDBJ whole genome shotgun (WGS) entry which is preliminary data.</text>
</comment>
<evidence type="ECO:0000313" key="3">
    <source>
        <dbReference type="Proteomes" id="UP000565468"/>
    </source>
</evidence>
<keyword evidence="3" id="KW-1185">Reference proteome</keyword>
<sequence length="274" mass="29834">MEWKNIFRGFAMGTTDLIPGVSGGTLAVVLGIYQRLLEAISGLFSKDWKRHWAFIVPLGLGMVIAIGSLSRLIEYLLEHHYAPTQFFFTGLILGVLPMLVRQADVRRNFSGIHIFSLILCIVLMSLLAFIQADKESGHLITLNWMTGIGMFFAGWLASMAMLLPGVSGSFMLLMVGVYPTAINALTSMNFPIIMVIGAGVIGGFYFSSKGIRFLLSAYPNMMYAVMIGLIGGSVFVIFPGVDSGVESLLISVVTFLAGLAIAMFFGSPKRLPRQ</sequence>
<feature type="transmembrane region" description="Helical" evidence="1">
    <location>
        <begin position="188"/>
        <end position="208"/>
    </location>
</feature>
<feature type="transmembrane region" description="Helical" evidence="1">
    <location>
        <begin position="247"/>
        <end position="266"/>
    </location>
</feature>
<dbReference type="PANTHER" id="PTHR37308">
    <property type="entry name" value="INTEGRAL MEMBRANE PROTEIN"/>
    <property type="match status" value="1"/>
</dbReference>
<reference evidence="2 3" key="1">
    <citation type="submission" date="2020-04" db="EMBL/GenBank/DDBJ databases">
        <title>Paenibacillus algicola sp. nov., a novel marine bacterium producing alginate lyase.</title>
        <authorList>
            <person name="Huang H."/>
        </authorList>
    </citation>
    <scope>NUCLEOTIDE SEQUENCE [LARGE SCALE GENOMIC DNA]</scope>
    <source>
        <strain evidence="2 3">L7-75</strain>
    </source>
</reference>
<dbReference type="InterPro" id="IPR007163">
    <property type="entry name" value="VCA0040-like"/>
</dbReference>
<dbReference type="PANTHER" id="PTHR37308:SF1">
    <property type="entry name" value="POLYPRENYL-PHOSPHATE TRANSPORTER"/>
    <property type="match status" value="1"/>
</dbReference>
<feature type="transmembrane region" description="Helical" evidence="1">
    <location>
        <begin position="6"/>
        <end position="32"/>
    </location>
</feature>
<feature type="transmembrane region" description="Helical" evidence="1">
    <location>
        <begin position="162"/>
        <end position="182"/>
    </location>
</feature>
<feature type="transmembrane region" description="Helical" evidence="1">
    <location>
        <begin position="220"/>
        <end position="241"/>
    </location>
</feature>
<feature type="transmembrane region" description="Helical" evidence="1">
    <location>
        <begin position="52"/>
        <end position="73"/>
    </location>
</feature>
<dbReference type="AlphaFoldDB" id="A0A848MBW3"/>
<keyword evidence="1" id="KW-0472">Membrane</keyword>
<dbReference type="EMBL" id="JABBPN010000021">
    <property type="protein sequence ID" value="NMO97671.1"/>
    <property type="molecule type" value="Genomic_DNA"/>
</dbReference>